<evidence type="ECO:0000256" key="5">
    <source>
        <dbReference type="ARBA" id="ARBA00022519"/>
    </source>
</evidence>
<dbReference type="Pfam" id="PF25917">
    <property type="entry name" value="BSH_RND"/>
    <property type="match status" value="1"/>
</dbReference>
<evidence type="ECO:0000256" key="6">
    <source>
        <dbReference type="ARBA" id="ARBA00023136"/>
    </source>
</evidence>
<evidence type="ECO:0000313" key="13">
    <source>
        <dbReference type="Proteomes" id="UP001331561"/>
    </source>
</evidence>
<dbReference type="Pfam" id="PF25944">
    <property type="entry name" value="Beta-barrel_RND"/>
    <property type="match status" value="1"/>
</dbReference>
<keyword evidence="3" id="KW-0813">Transport</keyword>
<evidence type="ECO:0000313" key="12">
    <source>
        <dbReference type="EMBL" id="MEC5385231.1"/>
    </source>
</evidence>
<feature type="compositionally biased region" description="Low complexity" evidence="7">
    <location>
        <begin position="35"/>
        <end position="49"/>
    </location>
</feature>
<dbReference type="Proteomes" id="UP001331561">
    <property type="component" value="Unassembled WGS sequence"/>
</dbReference>
<feature type="domain" description="Multidrug resistance protein MdtA-like alpha-helical hairpin" evidence="8">
    <location>
        <begin position="119"/>
        <end position="184"/>
    </location>
</feature>
<dbReference type="RefSeq" id="WP_327598191.1">
    <property type="nucleotide sequence ID" value="NZ_JAYXHS010000001.1"/>
</dbReference>
<feature type="compositionally biased region" description="Basic and acidic residues" evidence="7">
    <location>
        <begin position="449"/>
        <end position="466"/>
    </location>
</feature>
<dbReference type="Gene3D" id="2.40.420.20">
    <property type="match status" value="1"/>
</dbReference>
<accession>A0ABU6K0N6</accession>
<dbReference type="EMBL" id="JAYXHS010000001">
    <property type="protein sequence ID" value="MEC5385231.1"/>
    <property type="molecule type" value="Genomic_DNA"/>
</dbReference>
<evidence type="ECO:0000256" key="7">
    <source>
        <dbReference type="SAM" id="MobiDB-lite"/>
    </source>
</evidence>
<comment type="similarity">
    <text evidence="2">Belongs to the membrane fusion protein (MFP) (TC 8.A.1) family.</text>
</comment>
<evidence type="ECO:0000259" key="10">
    <source>
        <dbReference type="Pfam" id="PF25944"/>
    </source>
</evidence>
<keyword evidence="4" id="KW-1003">Cell membrane</keyword>
<feature type="domain" description="Multidrug resistance protein MdtA-like C-terminal permuted SH3" evidence="11">
    <location>
        <begin position="306"/>
        <end position="365"/>
    </location>
</feature>
<evidence type="ECO:0000256" key="1">
    <source>
        <dbReference type="ARBA" id="ARBA00004236"/>
    </source>
</evidence>
<feature type="compositionally biased region" description="Basic and acidic residues" evidence="7">
    <location>
        <begin position="411"/>
        <end position="436"/>
    </location>
</feature>
<dbReference type="Gene3D" id="2.40.50.100">
    <property type="match status" value="1"/>
</dbReference>
<evidence type="ECO:0000256" key="3">
    <source>
        <dbReference type="ARBA" id="ARBA00022448"/>
    </source>
</evidence>
<dbReference type="PANTHER" id="PTHR30469:SF36">
    <property type="entry name" value="BLL3903 PROTEIN"/>
    <property type="match status" value="1"/>
</dbReference>
<evidence type="ECO:0000256" key="4">
    <source>
        <dbReference type="ARBA" id="ARBA00022475"/>
    </source>
</evidence>
<name>A0ABU6K0N6_9RHOO</name>
<sequence>MALALCVMALAACGKKDAPAGSATAEQSAPKADKAAAGGNAGRGNRPTAVSVTTTRLESVTLSLEAQGNVIALDDLEIRPQKNGTVKQIHFKEGDELKRGQLMFTLDDRDDVANVARLEATVLGTAALVSAAERDLARSKDLAERNFASTAAVDASRDKLDAANALLSQNKAAVEQARVSLSYTYIRAPFDGRAGVIGVRPGSLVTSNATSTAMVKITRMNPIGVTFALPERDLPILLAGQRQGPMKVSVDLDTSHRLKGEVTFIDSAVDRTSGTILVKAKLENDERRVWPGQYVTVKIVAGEVKDAVVLPSQAIVNGPNGRLVYVVKEDETVAAQPVDLVRIIDEKAVLKGIGPGVKVVLEGGQNLRPGGKVQEVKSDDGKGGGRRGGGRRNGDQSAPQAGGESAPAANGDKRWQDAGKESAKAPVKEAGKDKPAGKTGAATVAANDKLPEGFTPRDPEAWAQMDDTRRAEIIQRWRERKAAGAGTQ</sequence>
<dbReference type="InterPro" id="IPR058624">
    <property type="entry name" value="MdtA-like_HH"/>
</dbReference>
<comment type="caution">
    <text evidence="12">The sequence shown here is derived from an EMBL/GenBank/DDBJ whole genome shotgun (WGS) entry which is preliminary data.</text>
</comment>
<dbReference type="InterPro" id="IPR058625">
    <property type="entry name" value="MdtA-like_BSH"/>
</dbReference>
<evidence type="ECO:0000259" key="9">
    <source>
        <dbReference type="Pfam" id="PF25917"/>
    </source>
</evidence>
<feature type="compositionally biased region" description="Basic and acidic residues" evidence="7">
    <location>
        <begin position="374"/>
        <end position="383"/>
    </location>
</feature>
<keyword evidence="13" id="KW-1185">Reference proteome</keyword>
<feature type="region of interest" description="Disordered" evidence="7">
    <location>
        <begin position="19"/>
        <end position="51"/>
    </location>
</feature>
<dbReference type="Gene3D" id="1.10.287.470">
    <property type="entry name" value="Helix hairpin bin"/>
    <property type="match status" value="1"/>
</dbReference>
<evidence type="ECO:0000259" key="8">
    <source>
        <dbReference type="Pfam" id="PF25876"/>
    </source>
</evidence>
<dbReference type="InterPro" id="IPR058626">
    <property type="entry name" value="MdtA-like_b-barrel"/>
</dbReference>
<proteinExistence type="inferred from homology"/>
<protein>
    <submittedName>
        <fullName evidence="12">Efflux RND transporter periplasmic adaptor subunit</fullName>
    </submittedName>
</protein>
<feature type="region of interest" description="Disordered" evidence="7">
    <location>
        <begin position="362"/>
        <end position="466"/>
    </location>
</feature>
<organism evidence="12 13">
    <name type="scientific">Uliginosibacterium silvisoli</name>
    <dbReference type="NCBI Taxonomy" id="3114758"/>
    <lineage>
        <taxon>Bacteria</taxon>
        <taxon>Pseudomonadati</taxon>
        <taxon>Pseudomonadota</taxon>
        <taxon>Betaproteobacteria</taxon>
        <taxon>Rhodocyclales</taxon>
        <taxon>Zoogloeaceae</taxon>
        <taxon>Uliginosibacterium</taxon>
    </lineage>
</organism>
<dbReference type="InterPro" id="IPR058627">
    <property type="entry name" value="MdtA-like_C"/>
</dbReference>
<feature type="domain" description="Multidrug resistance protein MdtA-like barrel-sandwich hybrid" evidence="9">
    <location>
        <begin position="77"/>
        <end position="215"/>
    </location>
</feature>
<dbReference type="Gene3D" id="2.40.30.170">
    <property type="match status" value="1"/>
</dbReference>
<keyword evidence="6" id="KW-0472">Membrane</keyword>
<dbReference type="SUPFAM" id="SSF111369">
    <property type="entry name" value="HlyD-like secretion proteins"/>
    <property type="match status" value="1"/>
</dbReference>
<dbReference type="Pfam" id="PF25876">
    <property type="entry name" value="HH_MFP_RND"/>
    <property type="match status" value="1"/>
</dbReference>
<dbReference type="PANTHER" id="PTHR30469">
    <property type="entry name" value="MULTIDRUG RESISTANCE PROTEIN MDTA"/>
    <property type="match status" value="1"/>
</dbReference>
<keyword evidence="5" id="KW-0997">Cell inner membrane</keyword>
<comment type="subcellular location">
    <subcellularLocation>
        <location evidence="1">Cell membrane</location>
    </subcellularLocation>
</comment>
<evidence type="ECO:0000256" key="2">
    <source>
        <dbReference type="ARBA" id="ARBA00009477"/>
    </source>
</evidence>
<evidence type="ECO:0000259" key="11">
    <source>
        <dbReference type="Pfam" id="PF25967"/>
    </source>
</evidence>
<dbReference type="Pfam" id="PF25967">
    <property type="entry name" value="RND-MFP_C"/>
    <property type="match status" value="1"/>
</dbReference>
<gene>
    <name evidence="12" type="ORF">VVD49_05820</name>
</gene>
<dbReference type="InterPro" id="IPR006143">
    <property type="entry name" value="RND_pump_MFP"/>
</dbReference>
<dbReference type="NCBIfam" id="TIGR01730">
    <property type="entry name" value="RND_mfp"/>
    <property type="match status" value="1"/>
</dbReference>
<reference evidence="12 13" key="1">
    <citation type="submission" date="2024-01" db="EMBL/GenBank/DDBJ databases">
        <title>Uliginosibacterium soil sp. nov.</title>
        <authorList>
            <person name="Lv Y."/>
        </authorList>
    </citation>
    <scope>NUCLEOTIDE SEQUENCE [LARGE SCALE GENOMIC DNA]</scope>
    <source>
        <strain evidence="12 13">H3</strain>
    </source>
</reference>
<feature type="domain" description="Multidrug resistance protein MdtA-like beta-barrel" evidence="10">
    <location>
        <begin position="222"/>
        <end position="301"/>
    </location>
</feature>